<evidence type="ECO:0000256" key="1">
    <source>
        <dbReference type="ARBA" id="ARBA00023236"/>
    </source>
</evidence>
<dbReference type="FunFam" id="3.40.50.300:FF:002534">
    <property type="entry name" value="Putative RecF protein"/>
    <property type="match status" value="1"/>
</dbReference>
<dbReference type="Pfam" id="PF11398">
    <property type="entry name" value="DUF2813"/>
    <property type="match status" value="1"/>
</dbReference>
<evidence type="ECO:0000313" key="3">
    <source>
        <dbReference type="EMBL" id="KON74016.1"/>
    </source>
</evidence>
<dbReference type="GO" id="GO:0009432">
    <property type="term" value="P:SOS response"/>
    <property type="evidence" value="ECO:0007669"/>
    <property type="project" value="UniProtKB-KW"/>
</dbReference>
<dbReference type="GO" id="GO:0006302">
    <property type="term" value="P:double-strand break repair"/>
    <property type="evidence" value="ECO:0007669"/>
    <property type="project" value="TreeGrafter"/>
</dbReference>
<proteinExistence type="predicted"/>
<keyword evidence="1" id="KW-0742">SOS response</keyword>
<name>A0A0M0FA20_CELCE</name>
<dbReference type="AlphaFoldDB" id="A0A0M0FA20"/>
<dbReference type="InterPro" id="IPR003959">
    <property type="entry name" value="ATPase_AAA_core"/>
</dbReference>
<evidence type="ECO:0000313" key="4">
    <source>
        <dbReference type="Proteomes" id="UP000037387"/>
    </source>
</evidence>
<keyword evidence="4" id="KW-1185">Reference proteome</keyword>
<dbReference type="GO" id="GO:0000731">
    <property type="term" value="P:DNA synthesis involved in DNA repair"/>
    <property type="evidence" value="ECO:0007669"/>
    <property type="project" value="TreeGrafter"/>
</dbReference>
<sequence length="405" mass="42690">MTMLATIAVEGYRSLRSLVLPLDRLTVVTGANGTGKSSLYRALRLLAECALGGAVGAVAREGGLRSTLWAGPEQGGSRALRDGGPVQGTRRTAPVALRLGFAGAAPGDLGYAVDLGLPQHPGSAFGLDPEIKVETIWSGPVPRPATLQVERRGPAVRVRDDAGRWVSSPARLRSFDSVLTELVDPVGAPEVVAVRETLRSWRFYDQLRTDAGAPARAPQVGTRTPVLAHDGADLAAALETVRDLGRGDELDDAVARAFPGSRLAVQADDGRFELALHQHGLLRPLTGAELSDGTLRYLFLVAALLSPRPPALLVLNEPETSLHPDLLPALGALVHAAARETQVVVVTHAAPLVAALRDATASGAADLPGPDDLLEVELVRSPFGETTVAGREGLLDQPPWTWPRR</sequence>
<dbReference type="PIRSF" id="PIRSF029347">
    <property type="entry name" value="RecF"/>
    <property type="match status" value="1"/>
</dbReference>
<dbReference type="InterPro" id="IPR014555">
    <property type="entry name" value="RecF-like"/>
</dbReference>
<dbReference type="PANTHER" id="PTHR32182">
    <property type="entry name" value="DNA REPLICATION AND REPAIR PROTEIN RECF"/>
    <property type="match status" value="1"/>
</dbReference>
<dbReference type="FunFam" id="3.40.50.300:FF:002708">
    <property type="entry name" value="FeS assembly ATPase SufC"/>
    <property type="match status" value="1"/>
</dbReference>
<dbReference type="PATRIC" id="fig|1350482.3.peg.1582"/>
<dbReference type="Pfam" id="PF13304">
    <property type="entry name" value="AAA_21"/>
    <property type="match status" value="1"/>
</dbReference>
<protein>
    <recommendedName>
        <fullName evidence="2">ATPase AAA-type core domain-containing protein</fullName>
    </recommendedName>
</protein>
<evidence type="ECO:0000259" key="2">
    <source>
        <dbReference type="Pfam" id="PF13304"/>
    </source>
</evidence>
<keyword evidence="1" id="KW-0227">DNA damage</keyword>
<dbReference type="GO" id="GO:0005524">
    <property type="term" value="F:ATP binding"/>
    <property type="evidence" value="ECO:0007669"/>
    <property type="project" value="InterPro"/>
</dbReference>
<comment type="caution">
    <text evidence="3">The sequence shown here is derived from an EMBL/GenBank/DDBJ whole genome shotgun (WGS) entry which is preliminary data.</text>
</comment>
<dbReference type="EMBL" id="ATNL01000007">
    <property type="protein sequence ID" value="KON74016.1"/>
    <property type="molecule type" value="Genomic_DNA"/>
</dbReference>
<dbReference type="PANTHER" id="PTHR32182:SF25">
    <property type="entry name" value="SLR1056 PROTEIN"/>
    <property type="match status" value="1"/>
</dbReference>
<accession>A0A0M0FA20</accession>
<organism evidence="3 4">
    <name type="scientific">Cellulosimicrobium cellulans F16</name>
    <dbReference type="NCBI Taxonomy" id="1350482"/>
    <lineage>
        <taxon>Bacteria</taxon>
        <taxon>Bacillati</taxon>
        <taxon>Actinomycetota</taxon>
        <taxon>Actinomycetes</taxon>
        <taxon>Micrococcales</taxon>
        <taxon>Promicromonosporaceae</taxon>
        <taxon>Cellulosimicrobium</taxon>
    </lineage>
</organism>
<gene>
    <name evidence="3" type="ORF">M768_07885</name>
</gene>
<feature type="domain" description="ATPase AAA-type core" evidence="2">
    <location>
        <begin position="200"/>
        <end position="349"/>
    </location>
</feature>
<dbReference type="Gene3D" id="3.40.50.300">
    <property type="entry name" value="P-loop containing nucleotide triphosphate hydrolases"/>
    <property type="match status" value="2"/>
</dbReference>
<reference evidence="3 4" key="1">
    <citation type="journal article" date="2015" name="Sci. Rep.">
        <title>Functional and structural properties of a novel cellulosome-like multienzyme complex: efficient glycoside hydrolysis of water-insoluble 7-xylosyl-10-deacetylpaclitaxel.</title>
        <authorList>
            <person name="Dou T.Y."/>
            <person name="Luan H.W."/>
            <person name="Ge G.B."/>
            <person name="Dong M.M."/>
            <person name="Zou H.F."/>
            <person name="He Y.Q."/>
            <person name="Cui P."/>
            <person name="Wang J.Y."/>
            <person name="Hao D.C."/>
            <person name="Yang S.L."/>
            <person name="Yang L."/>
        </authorList>
    </citation>
    <scope>NUCLEOTIDE SEQUENCE [LARGE SCALE GENOMIC DNA]</scope>
    <source>
        <strain evidence="3 4">F16</strain>
    </source>
</reference>
<dbReference type="Proteomes" id="UP000037387">
    <property type="component" value="Unassembled WGS sequence"/>
</dbReference>
<dbReference type="GO" id="GO:0016887">
    <property type="term" value="F:ATP hydrolysis activity"/>
    <property type="evidence" value="ECO:0007669"/>
    <property type="project" value="InterPro"/>
</dbReference>
<dbReference type="SUPFAM" id="SSF52540">
    <property type="entry name" value="P-loop containing nucleoside triphosphate hydrolases"/>
    <property type="match status" value="1"/>
</dbReference>
<dbReference type="InterPro" id="IPR027417">
    <property type="entry name" value="P-loop_NTPase"/>
</dbReference>
<dbReference type="InterPro" id="IPR022602">
    <property type="entry name" value="DUF2813"/>
</dbReference>